<dbReference type="Proteomes" id="UP000220214">
    <property type="component" value="Chromosome 8"/>
</dbReference>
<dbReference type="GO" id="GO:0008168">
    <property type="term" value="F:methyltransferase activity"/>
    <property type="evidence" value="ECO:0007669"/>
    <property type="project" value="UniProtKB-KW"/>
</dbReference>
<evidence type="ECO:0000313" key="7">
    <source>
        <dbReference type="Proteomes" id="UP000069549"/>
    </source>
</evidence>
<dbReference type="GO" id="GO:0032259">
    <property type="term" value="P:methylation"/>
    <property type="evidence" value="ECO:0007669"/>
    <property type="project" value="UniProtKB-KW"/>
</dbReference>
<dbReference type="EC" id="2.1.1.43" evidence="2"/>
<keyword evidence="2" id="KW-0489">Methyltransferase</keyword>
<dbReference type="SUPFAM" id="SSF82199">
    <property type="entry name" value="SET domain"/>
    <property type="match status" value="1"/>
</dbReference>
<dbReference type="OMA" id="PHSIHTD"/>
<dbReference type="CDD" id="cd20071">
    <property type="entry name" value="SET_SMYD"/>
    <property type="match status" value="1"/>
</dbReference>
<sequence length="1086" mass="127889">MSTLIKILENTSEFGFCSRVVKLQGGKYEKNSKKDERQKNIANHPRKWLDYFNDIVKDELKDVNSKKYDIINNNSEAIIPLLKNHISCGLLLNNPFDFKLNAKSAWYEDKKKIIKEQTKKNRYLNMQKDAFLKGKRIKNNKITFDDLIWDNKLKRYVNIRDQQCHKDVNGLQYTKQTYNELNHKKKKNYSKKINKNSVIEFKEQKQNPFLESHMNLKNICPNKLDYQERDDRIRNNGFWLCGFNSCDRRNKKSNNKNVQIVGTHTYIGDDKKIEDSRVNKNSCEQNYAHYSDENIIKNVFERDIRTIGYEVENEIIFQSESIKNALTKDKYDNIIMIQDKECDKIKLVANKNIEIGDVIFIEDCFLETSIDLNDLWKTFNSLNNEQKTQLNYITEFININKKNKKKDIEIYNQNKNSILKKHDQNGDKNRYISYQDRDRSNYESDYIIERLSNFREIKEGNTYKHNLSNIGSSEVYVPKMDTEKINSTIIESSKADFFKRKTTDDEQYINNLIKFEAFTDILKNSFISPKNKNNILLFKKAYFLNHSCFPNSSYCFMDNNKICFIAMRKINMYDEISISFINELYASIEYRKKKLSDIKNTSCSCNRCLQIIDENRNILCSFCKYVYVTNKIDEQYKKAMETKNKLLLENEKYNFGGQSVGSFGVNTLEQIPNKTKPVGNGNMQSEEVNDNIYMNNINYLKSANKRSNMFDNTTNIKINNYAYRSESLKGYKKENEENKYYKHQTYFGNMGEMTRGIKNDSGSSPENFNNYIPFSTQGNNRICNKENKFEKDDHIFQKSNLLNSALLDSNSDGTKRKNKMRPNYKLPKVSSLENNINLDSNLLDILNTKNVEEQIGYCKLHNNNTWKCDRCIENISEYSIPLSSESLFIKEYTIIKEKINNEKCDIESIISKIEKSLLYVIAILGKKHWLYAAFNYLIADLSFSLYNNHIDYSDYNNCSCYKDHKKSDIPSQAILLKGFKSFHIFLDFIQINCPYTIHTDLVPLVLKFLIILIYTYNYESFYDFAKSGFLELIKQKYGPWDISYISLLYSFKICYEQINNSGTQNIKILFSLAELAKSNMSTNHFY</sequence>
<dbReference type="AlphaFoldDB" id="A0A0Y9W0M6"/>
<dbReference type="EMBL" id="LT608144">
    <property type="protein sequence ID" value="SCM20958.1"/>
    <property type="molecule type" value="Genomic_DNA"/>
</dbReference>
<dbReference type="PROSITE" id="PS50280">
    <property type="entry name" value="SET"/>
    <property type="match status" value="1"/>
</dbReference>
<evidence type="ECO:0000313" key="2">
    <source>
        <dbReference type="EMBL" id="CXI31159.1"/>
    </source>
</evidence>
<evidence type="ECO:0000313" key="5">
    <source>
        <dbReference type="EMBL" id="SCO59577.1"/>
    </source>
</evidence>
<dbReference type="Proteomes" id="UP000516480">
    <property type="component" value="Chromosome 8"/>
</dbReference>
<feature type="domain" description="SET" evidence="1">
    <location>
        <begin position="332"/>
        <end position="581"/>
    </location>
</feature>
<accession>A0A0Y9W0M6</accession>
<organism evidence="2 7">
    <name type="scientific">Plasmodium berghei</name>
    <dbReference type="NCBI Taxonomy" id="5821"/>
    <lineage>
        <taxon>Eukaryota</taxon>
        <taxon>Sar</taxon>
        <taxon>Alveolata</taxon>
        <taxon>Apicomplexa</taxon>
        <taxon>Aconoidasida</taxon>
        <taxon>Haemosporida</taxon>
        <taxon>Plasmodiidae</taxon>
        <taxon>Plasmodium</taxon>
        <taxon>Plasmodium (Vinckeia)</taxon>
    </lineage>
</organism>
<dbReference type="InterPro" id="IPR001214">
    <property type="entry name" value="SET_dom"/>
</dbReference>
<gene>
    <name evidence="2" type="ORF">PBK173_000154100</name>
    <name evidence="4" type="ORF">PBNK65E_000147100</name>
    <name evidence="3" type="ORF">PBNK65NY_000146400</name>
    <name evidence="6" type="ORF">PBSP11A_000146400</name>
    <name evidence="5" type="ORF">PBSP11RLL_000146300</name>
</gene>
<evidence type="ECO:0000313" key="3">
    <source>
        <dbReference type="EMBL" id="SCM20958.1"/>
    </source>
</evidence>
<dbReference type="OrthoDB" id="1028014at2759"/>
<dbReference type="PANTHER" id="PTHR12197">
    <property type="entry name" value="HISTONE-LYSINE N-METHYLTRANSFERASE SMYD"/>
    <property type="match status" value="1"/>
</dbReference>
<dbReference type="Gene3D" id="2.170.270.10">
    <property type="entry name" value="SET domain"/>
    <property type="match status" value="1"/>
</dbReference>
<dbReference type="InterPro" id="IPR046341">
    <property type="entry name" value="SET_dom_sf"/>
</dbReference>
<evidence type="ECO:0000313" key="4">
    <source>
        <dbReference type="EMBL" id="SCN24390.1"/>
    </source>
</evidence>
<keyword evidence="2" id="KW-0808">Transferase</keyword>
<evidence type="ECO:0000259" key="1">
    <source>
        <dbReference type="PROSITE" id="PS50280"/>
    </source>
</evidence>
<dbReference type="PANTHER" id="PTHR12197:SF292">
    <property type="entry name" value="SET DOMAIN-CONTAINING PROTEIN"/>
    <property type="match status" value="1"/>
</dbReference>
<evidence type="ECO:0000313" key="6">
    <source>
        <dbReference type="EMBL" id="SCO60781.1"/>
    </source>
</evidence>
<dbReference type="Proteomes" id="UP000069549">
    <property type="component" value="Chromosome 8"/>
</dbReference>
<dbReference type="EMBL" id="LT614634">
    <property type="protein sequence ID" value="SCN24390.1"/>
    <property type="molecule type" value="Genomic_DNA"/>
</dbReference>
<evidence type="ECO:0000313" key="8">
    <source>
        <dbReference type="Proteomes" id="UP000219860"/>
    </source>
</evidence>
<reference evidence="2 7" key="1">
    <citation type="submission" date="2016-02" db="EMBL/GenBank/DDBJ databases">
        <authorList>
            <consortium name="Pathogen Informatics"/>
        </authorList>
    </citation>
    <scope>NUCLEOTIDE SEQUENCE [LARGE SCALE GENOMIC DNA]</scope>
    <source>
        <strain evidence="2 7">K173</strain>
        <strain evidence="3 11">NK65 ny</strain>
        <strain evidence="4 10">NK65e</strain>
        <strain evidence="6 8">SP11 Antwerpcl1</strain>
        <strain evidence="5 9">SP11 RLL</strain>
    </source>
</reference>
<evidence type="ECO:0000313" key="10">
    <source>
        <dbReference type="Proteomes" id="UP000220214"/>
    </source>
</evidence>
<dbReference type="EMBL" id="LT160028">
    <property type="protein sequence ID" value="CXI31159.1"/>
    <property type="molecule type" value="Genomic_DNA"/>
</dbReference>
<dbReference type="EMBL" id="LT608256">
    <property type="protein sequence ID" value="SCO60781.1"/>
    <property type="molecule type" value="Genomic_DNA"/>
</dbReference>
<dbReference type="VEuPathDB" id="PlasmoDB:PBANKA_0811200"/>
<name>A0A0Y9W0M6_PLABE</name>
<dbReference type="EMBL" id="LT608272">
    <property type="protein sequence ID" value="SCO59577.1"/>
    <property type="molecule type" value="Genomic_DNA"/>
</dbReference>
<evidence type="ECO:0000313" key="9">
    <source>
        <dbReference type="Proteomes" id="UP000219974"/>
    </source>
</evidence>
<proteinExistence type="predicted"/>
<dbReference type="Proteomes" id="UP000219860">
    <property type="component" value="Chromosome 8"/>
</dbReference>
<protein>
    <submittedName>
        <fullName evidence="2">SET domain protein, putative</fullName>
        <ecNumber evidence="2">2.1.1.43</ecNumber>
    </submittedName>
</protein>
<dbReference type="InterPro" id="IPR050869">
    <property type="entry name" value="H3K4_H4K5_MeTrfase"/>
</dbReference>
<evidence type="ECO:0000313" key="11">
    <source>
        <dbReference type="Proteomes" id="UP000516480"/>
    </source>
</evidence>
<dbReference type="Proteomes" id="UP000219974">
    <property type="component" value="Chromosome 8"/>
</dbReference>